<accession>R9P6B6</accession>
<protein>
    <submittedName>
        <fullName evidence="2">Uncharacterized protein</fullName>
    </submittedName>
</protein>
<evidence type="ECO:0000313" key="3">
    <source>
        <dbReference type="Proteomes" id="UP000014071"/>
    </source>
</evidence>
<feature type="compositionally biased region" description="Polar residues" evidence="1">
    <location>
        <begin position="123"/>
        <end position="133"/>
    </location>
</feature>
<evidence type="ECO:0000313" key="2">
    <source>
        <dbReference type="EMBL" id="GAC96891.1"/>
    </source>
</evidence>
<dbReference type="AlphaFoldDB" id="R9P6B6"/>
<reference evidence="3" key="1">
    <citation type="journal article" date="2013" name="Genome Announc.">
        <title>Draft genome sequence of the basidiomycetous yeast-like fungus Pseudozyma hubeiensis SY62, which produces an abundant amount of the biosurfactant mannosylerythritol lipids.</title>
        <authorList>
            <person name="Konishi M."/>
            <person name="Hatada Y."/>
            <person name="Horiuchi J."/>
        </authorList>
    </citation>
    <scope>NUCLEOTIDE SEQUENCE [LARGE SCALE GENOMIC DNA]</scope>
    <source>
        <strain evidence="3">SY62</strain>
    </source>
</reference>
<name>R9P6B6_PSEHS</name>
<dbReference type="PANTHER" id="PTHR37315:SF1">
    <property type="entry name" value="UPF0311 PROTEIN BLR7842"/>
    <property type="match status" value="1"/>
</dbReference>
<dbReference type="Proteomes" id="UP000014071">
    <property type="component" value="Unassembled WGS sequence"/>
</dbReference>
<sequence length="510" mass="54222">MTIPRKIVVDQIAAQDLMRCDAGSEAVNGLKLTCTTMSETLTNGASSAYESITTSAQRVLPLASTLVSEATGFSALSEDYSASTAEASTPSDSVAQDKPSSTDSDQSSLPARDDFTEEKERGPSTSERTSKPQTSIGTETGIPTTGGAGTTVSPDDDVRAAAEKEKRSKEAAVGVDYSDQPCPTGDAKRDNPTSKPAEGKLQFDSKQEQTQGSSDYNSNSTSGSASGSSAQKSDSTKATSTAGEEDQDLADGMAKASFKDKLKGQAKVVAGKITRNEEKVEQGRTLKAGGAADTSSLRCSLRLTQHHPLDREPPASLDLLRNRCSVTCVLDESTYKVTMSSTPEWQPPATCLTPAFYLSCPVETPSVIGDSGEGLRKIVPISAGGSINSTTIPALDGAVGQAGGSDYYRIDQFGKTRLDARYFFTLKSGHNLYFQSSGIRFVPSSYPDQSAKAKLLAGEDIDPTKYYFRLKLILESDDPDPQVQDLVNKIVIASAVRHPDRVVYQAYVVE</sequence>
<dbReference type="HOGENOM" id="CLU_534321_0_0_1"/>
<dbReference type="RefSeq" id="XP_012190478.1">
    <property type="nucleotide sequence ID" value="XM_012335088.1"/>
</dbReference>
<proteinExistence type="predicted"/>
<feature type="compositionally biased region" description="Basic and acidic residues" evidence="1">
    <location>
        <begin position="186"/>
        <end position="207"/>
    </location>
</feature>
<dbReference type="eggNOG" id="ENOG502T3G3">
    <property type="taxonomic scope" value="Eukaryota"/>
</dbReference>
<dbReference type="STRING" id="1305764.R9P6B6"/>
<evidence type="ECO:0000256" key="1">
    <source>
        <dbReference type="SAM" id="MobiDB-lite"/>
    </source>
</evidence>
<feature type="compositionally biased region" description="Basic and acidic residues" evidence="1">
    <location>
        <begin position="156"/>
        <end position="170"/>
    </location>
</feature>
<dbReference type="Pfam" id="PF11578">
    <property type="entry name" value="DUF3237"/>
    <property type="match status" value="1"/>
</dbReference>
<dbReference type="OrthoDB" id="2544694at2759"/>
<dbReference type="InterPro" id="IPR020915">
    <property type="entry name" value="UPF0311"/>
</dbReference>
<gene>
    <name evidence="2" type="ORF">PHSY_004475</name>
</gene>
<feature type="compositionally biased region" description="Low complexity" evidence="1">
    <location>
        <begin position="134"/>
        <end position="143"/>
    </location>
</feature>
<organism evidence="2 3">
    <name type="scientific">Pseudozyma hubeiensis (strain SY62)</name>
    <name type="common">Yeast</name>
    <dbReference type="NCBI Taxonomy" id="1305764"/>
    <lineage>
        <taxon>Eukaryota</taxon>
        <taxon>Fungi</taxon>
        <taxon>Dikarya</taxon>
        <taxon>Basidiomycota</taxon>
        <taxon>Ustilaginomycotina</taxon>
        <taxon>Ustilaginomycetes</taxon>
        <taxon>Ustilaginales</taxon>
        <taxon>Ustilaginaceae</taxon>
        <taxon>Pseudozyma</taxon>
    </lineage>
</organism>
<feature type="compositionally biased region" description="Basic and acidic residues" evidence="1">
    <location>
        <begin position="111"/>
        <end position="122"/>
    </location>
</feature>
<dbReference type="EMBL" id="DF238808">
    <property type="protein sequence ID" value="GAC96891.1"/>
    <property type="molecule type" value="Genomic_DNA"/>
</dbReference>
<keyword evidence="3" id="KW-1185">Reference proteome</keyword>
<feature type="compositionally biased region" description="Polar residues" evidence="1">
    <location>
        <begin position="84"/>
        <end position="109"/>
    </location>
</feature>
<dbReference type="GeneID" id="24109757"/>
<dbReference type="PANTHER" id="PTHR37315">
    <property type="entry name" value="UPF0311 PROTEIN BLR7842"/>
    <property type="match status" value="1"/>
</dbReference>
<dbReference type="Gene3D" id="2.40.160.20">
    <property type="match status" value="1"/>
</dbReference>
<feature type="region of interest" description="Disordered" evidence="1">
    <location>
        <begin position="84"/>
        <end position="249"/>
    </location>
</feature>
<feature type="compositionally biased region" description="Low complexity" evidence="1">
    <location>
        <begin position="211"/>
        <end position="237"/>
    </location>
</feature>